<evidence type="ECO:0000313" key="3">
    <source>
        <dbReference type="EMBL" id="RMX45035.1"/>
    </source>
</evidence>
<organism evidence="3 4">
    <name type="scientific">Pocillopora damicornis</name>
    <name type="common">Cauliflower coral</name>
    <name type="synonym">Millepora damicornis</name>
    <dbReference type="NCBI Taxonomy" id="46731"/>
    <lineage>
        <taxon>Eukaryota</taxon>
        <taxon>Metazoa</taxon>
        <taxon>Cnidaria</taxon>
        <taxon>Anthozoa</taxon>
        <taxon>Hexacorallia</taxon>
        <taxon>Scleractinia</taxon>
        <taxon>Astrocoeniina</taxon>
        <taxon>Pocilloporidae</taxon>
        <taxon>Pocillopora</taxon>
    </lineage>
</organism>
<feature type="compositionally biased region" description="Basic and acidic residues" evidence="1">
    <location>
        <begin position="397"/>
        <end position="412"/>
    </location>
</feature>
<feature type="chain" id="PRO_5018105988" evidence="2">
    <location>
        <begin position="29"/>
        <end position="723"/>
    </location>
</feature>
<dbReference type="AlphaFoldDB" id="A0A3M6TUE9"/>
<reference evidence="3 4" key="1">
    <citation type="journal article" date="2018" name="Sci. Rep.">
        <title>Comparative analysis of the Pocillopora damicornis genome highlights role of immune system in coral evolution.</title>
        <authorList>
            <person name="Cunning R."/>
            <person name="Bay R.A."/>
            <person name="Gillette P."/>
            <person name="Baker A.C."/>
            <person name="Traylor-Knowles N."/>
        </authorList>
    </citation>
    <scope>NUCLEOTIDE SEQUENCE [LARGE SCALE GENOMIC DNA]</scope>
    <source>
        <strain evidence="3">RSMAS</strain>
        <tissue evidence="3">Whole animal</tissue>
    </source>
</reference>
<keyword evidence="2" id="KW-0732">Signal</keyword>
<name>A0A3M6TUE9_POCDA</name>
<comment type="caution">
    <text evidence="3">The sequence shown here is derived from an EMBL/GenBank/DDBJ whole genome shotgun (WGS) entry which is preliminary data.</text>
</comment>
<sequence>MKWFCSADGFRATLCLIFLLAYNGSVKPRPLPEGGGTVTQTGEPSHFQVDDKAAEIEVNANPAGVKVNAKPASLQVVAKPGAPAVPIFHPAIHLAQHYAPPPVIHHHAAMFYHDGFHFPFGHDWFYNGIKRHKFPRPRKDQIQLRTHKSDIPRSKHHKKASESHKRQFISAVPQFAQPSSLAPVGGLGAPRAYGYGALPQYGSLVSAPLGVYGLRQNPQTGLFASSPQLTPQQGLQESGMSRSLLPSAGTSRGTDTTDILQRYQRLYGELNALANMYNSLVRQRSLHSLQDIGYGGVMSAGGALRMNTDVTDPRLGQLGLGAPPFGGAVMGYTRTYIPSPLAKLYGTQASLPQTNRFLGVPGASLVGQQPMARYFDLSSLVQGSPAVVSRSKVPKAPGKEDKKHDHQDDTNKKAKVKRQALVEPILTTDDPDGMDNLFQGDYDQDYKRQMILTPALQTLQQLQPLQSSYTQQALQPQSLQLRQLQLQPQMLPEQPLTRQSLALQDTSMQPTGMQQPVGIPGAQQLGLLPLTSTPLRYMTPSLVTPLESMGSSSIVGRSPSALAALSQPFASQSLMSPLITDAFTRPRTDYGSLQGLTSSDLLQDRSQFRRPLRLGFPSYPRRFFHRPQYRRRLHNFREEDALDGIQPEVLGRERISQEGSYSTEEVPSSQGETLINSPVGFGPITVEAKTAEGARRAAMAGEDKRHRINRPVERKPKDKKDDQ</sequence>
<proteinExistence type="predicted"/>
<keyword evidence="4" id="KW-1185">Reference proteome</keyword>
<feature type="region of interest" description="Disordered" evidence="1">
    <location>
        <begin position="141"/>
        <end position="162"/>
    </location>
</feature>
<feature type="compositionally biased region" description="Polar residues" evidence="1">
    <location>
        <begin position="657"/>
        <end position="676"/>
    </location>
</feature>
<feature type="region of interest" description="Disordered" evidence="1">
    <location>
        <begin position="386"/>
        <end position="416"/>
    </location>
</feature>
<evidence type="ECO:0000313" key="4">
    <source>
        <dbReference type="Proteomes" id="UP000275408"/>
    </source>
</evidence>
<evidence type="ECO:0000256" key="1">
    <source>
        <dbReference type="SAM" id="MobiDB-lite"/>
    </source>
</evidence>
<evidence type="ECO:0000256" key="2">
    <source>
        <dbReference type="SAM" id="SignalP"/>
    </source>
</evidence>
<dbReference type="EMBL" id="RCHS01002905">
    <property type="protein sequence ID" value="RMX45035.1"/>
    <property type="molecule type" value="Genomic_DNA"/>
</dbReference>
<dbReference type="Proteomes" id="UP000275408">
    <property type="component" value="Unassembled WGS sequence"/>
</dbReference>
<dbReference type="OrthoDB" id="5986911at2759"/>
<feature type="compositionally biased region" description="Basic and acidic residues" evidence="1">
    <location>
        <begin position="689"/>
        <end position="723"/>
    </location>
</feature>
<accession>A0A3M6TUE9</accession>
<protein>
    <submittedName>
        <fullName evidence="3">Uncharacterized protein</fullName>
    </submittedName>
</protein>
<feature type="region of interest" description="Disordered" evidence="1">
    <location>
        <begin position="650"/>
        <end position="723"/>
    </location>
</feature>
<feature type="signal peptide" evidence="2">
    <location>
        <begin position="1"/>
        <end position="28"/>
    </location>
</feature>
<feature type="compositionally biased region" description="Basic and acidic residues" evidence="1">
    <location>
        <begin position="141"/>
        <end position="153"/>
    </location>
</feature>
<gene>
    <name evidence="3" type="ORF">pdam_00011476</name>
</gene>